<reference evidence="7 8" key="1">
    <citation type="submission" date="2022-04" db="EMBL/GenBank/DDBJ databases">
        <title>Leucobacter sp. isolated from rhizosphere of garlic.</title>
        <authorList>
            <person name="Won M."/>
            <person name="Lee C.-M."/>
            <person name="Woen H.-Y."/>
            <person name="Kwon S.-W."/>
        </authorList>
    </citation>
    <scope>NUCLEOTIDE SEQUENCE [LARGE SCALE GENOMIC DNA]</scope>
    <source>
        <strain evidence="7 8">H21R-40</strain>
    </source>
</reference>
<feature type="compositionally biased region" description="Low complexity" evidence="5">
    <location>
        <begin position="1"/>
        <end position="19"/>
    </location>
</feature>
<evidence type="ECO:0000256" key="3">
    <source>
        <dbReference type="ARBA" id="ARBA00023163"/>
    </source>
</evidence>
<evidence type="ECO:0000313" key="8">
    <source>
        <dbReference type="Proteomes" id="UP000831786"/>
    </source>
</evidence>
<protein>
    <submittedName>
        <fullName evidence="7">TetR/AcrR family transcriptional regulator</fullName>
    </submittedName>
</protein>
<dbReference type="EMBL" id="CP095045">
    <property type="protein sequence ID" value="UOQ57010.1"/>
    <property type="molecule type" value="Genomic_DNA"/>
</dbReference>
<feature type="DNA-binding region" description="H-T-H motif" evidence="4">
    <location>
        <begin position="48"/>
        <end position="67"/>
    </location>
</feature>
<dbReference type="Pfam" id="PF00440">
    <property type="entry name" value="TetR_N"/>
    <property type="match status" value="1"/>
</dbReference>
<keyword evidence="3" id="KW-0804">Transcription</keyword>
<dbReference type="InterPro" id="IPR036271">
    <property type="entry name" value="Tet_transcr_reg_TetR-rel_C_sf"/>
</dbReference>
<dbReference type="PANTHER" id="PTHR30055">
    <property type="entry name" value="HTH-TYPE TRANSCRIPTIONAL REGULATOR RUTR"/>
    <property type="match status" value="1"/>
</dbReference>
<organism evidence="7 8">
    <name type="scientific">Leucobacter allii</name>
    <dbReference type="NCBI Taxonomy" id="2932247"/>
    <lineage>
        <taxon>Bacteria</taxon>
        <taxon>Bacillati</taxon>
        <taxon>Actinomycetota</taxon>
        <taxon>Actinomycetes</taxon>
        <taxon>Micrococcales</taxon>
        <taxon>Microbacteriaceae</taxon>
        <taxon>Leucobacter</taxon>
    </lineage>
</organism>
<keyword evidence="8" id="KW-1185">Reference proteome</keyword>
<keyword evidence="2 4" id="KW-0238">DNA-binding</keyword>
<dbReference type="SUPFAM" id="SSF46689">
    <property type="entry name" value="Homeodomain-like"/>
    <property type="match status" value="1"/>
</dbReference>
<evidence type="ECO:0000256" key="1">
    <source>
        <dbReference type="ARBA" id="ARBA00023015"/>
    </source>
</evidence>
<feature type="region of interest" description="Disordered" evidence="5">
    <location>
        <begin position="1"/>
        <end position="28"/>
    </location>
</feature>
<accession>A0ABY4FL74</accession>
<gene>
    <name evidence="7" type="ORF">MUN78_15310</name>
</gene>
<dbReference type="InterPro" id="IPR050109">
    <property type="entry name" value="HTH-type_TetR-like_transc_reg"/>
</dbReference>
<evidence type="ECO:0000313" key="7">
    <source>
        <dbReference type="EMBL" id="UOQ57010.1"/>
    </source>
</evidence>
<dbReference type="Proteomes" id="UP000831786">
    <property type="component" value="Chromosome"/>
</dbReference>
<dbReference type="SUPFAM" id="SSF48498">
    <property type="entry name" value="Tetracyclin repressor-like, C-terminal domain"/>
    <property type="match status" value="1"/>
</dbReference>
<evidence type="ECO:0000259" key="6">
    <source>
        <dbReference type="PROSITE" id="PS50977"/>
    </source>
</evidence>
<evidence type="ECO:0000256" key="4">
    <source>
        <dbReference type="PROSITE-ProRule" id="PRU00335"/>
    </source>
</evidence>
<dbReference type="PROSITE" id="PS50977">
    <property type="entry name" value="HTH_TETR_2"/>
    <property type="match status" value="1"/>
</dbReference>
<dbReference type="PANTHER" id="PTHR30055:SF148">
    <property type="entry name" value="TETR-FAMILY TRANSCRIPTIONAL REGULATOR"/>
    <property type="match status" value="1"/>
</dbReference>
<name>A0ABY4FL74_9MICO</name>
<dbReference type="RefSeq" id="WP_244727590.1">
    <property type="nucleotide sequence ID" value="NZ_CP095045.1"/>
</dbReference>
<evidence type="ECO:0000256" key="2">
    <source>
        <dbReference type="ARBA" id="ARBA00023125"/>
    </source>
</evidence>
<sequence>MTLVDAAGAAPAPGSPVRRGPGRPRDAGHDARILSAAIALMERGEEVTVGRVVELSGVSRAAIYRRWPSMTDLLAAALDQGREAPPLPYGDDLLGALLEGYTSPLPAMGAGYSEERLRLRLRLALSDRRLAQAYWRSHVSRRRSGITALLQAGVARGELREDLDLEATIDLMNGVFYYQYVVRGVSFDDPSMLPRCREALRIVWRGIVREPDAHPG</sequence>
<evidence type="ECO:0000256" key="5">
    <source>
        <dbReference type="SAM" id="MobiDB-lite"/>
    </source>
</evidence>
<proteinExistence type="predicted"/>
<dbReference type="InterPro" id="IPR011075">
    <property type="entry name" value="TetR_C"/>
</dbReference>
<dbReference type="Pfam" id="PF16859">
    <property type="entry name" value="TetR_C_11"/>
    <property type="match status" value="1"/>
</dbReference>
<feature type="domain" description="HTH tetR-type" evidence="6">
    <location>
        <begin position="27"/>
        <end position="85"/>
    </location>
</feature>
<dbReference type="Gene3D" id="1.10.357.10">
    <property type="entry name" value="Tetracycline Repressor, domain 2"/>
    <property type="match status" value="1"/>
</dbReference>
<dbReference type="InterPro" id="IPR001647">
    <property type="entry name" value="HTH_TetR"/>
</dbReference>
<dbReference type="Gene3D" id="1.10.10.60">
    <property type="entry name" value="Homeodomain-like"/>
    <property type="match status" value="1"/>
</dbReference>
<dbReference type="InterPro" id="IPR009057">
    <property type="entry name" value="Homeodomain-like_sf"/>
</dbReference>
<keyword evidence="1" id="KW-0805">Transcription regulation</keyword>